<evidence type="ECO:0000313" key="3">
    <source>
        <dbReference type="EMBL" id="MDO7882484.1"/>
    </source>
</evidence>
<dbReference type="Pfam" id="PF01551">
    <property type="entry name" value="Peptidase_M23"/>
    <property type="match status" value="1"/>
</dbReference>
<protein>
    <submittedName>
        <fullName evidence="3">Peptidoglycan DD-metalloendopeptidase family protein</fullName>
    </submittedName>
</protein>
<organism evidence="3 4">
    <name type="scientific">Antiquaquibacter soli</name>
    <dbReference type="NCBI Taxonomy" id="3064523"/>
    <lineage>
        <taxon>Bacteria</taxon>
        <taxon>Bacillati</taxon>
        <taxon>Actinomycetota</taxon>
        <taxon>Actinomycetes</taxon>
        <taxon>Micrococcales</taxon>
        <taxon>Microbacteriaceae</taxon>
        <taxon>Antiquaquibacter</taxon>
    </lineage>
</organism>
<keyword evidence="1" id="KW-0732">Signal</keyword>
<reference evidence="3 4" key="1">
    <citation type="submission" date="2023-07" db="EMBL/GenBank/DDBJ databases">
        <title>Protaetiibacter sp. nov WY-16 isolated from soil.</title>
        <authorList>
            <person name="Liu B."/>
            <person name="Wan Y."/>
        </authorList>
    </citation>
    <scope>NUCLEOTIDE SEQUENCE [LARGE SCALE GENOMIC DNA]</scope>
    <source>
        <strain evidence="3 4">WY-16</strain>
    </source>
</reference>
<dbReference type="InterPro" id="IPR050570">
    <property type="entry name" value="Cell_wall_metabolism_enzyme"/>
</dbReference>
<dbReference type="RefSeq" id="WP_305002859.1">
    <property type="nucleotide sequence ID" value="NZ_JAUQUB010000001.1"/>
</dbReference>
<evidence type="ECO:0000259" key="2">
    <source>
        <dbReference type="Pfam" id="PF01551"/>
    </source>
</evidence>
<dbReference type="SUPFAM" id="SSF51261">
    <property type="entry name" value="Duplicated hybrid motif"/>
    <property type="match status" value="1"/>
</dbReference>
<proteinExistence type="predicted"/>
<dbReference type="PANTHER" id="PTHR21666">
    <property type="entry name" value="PEPTIDASE-RELATED"/>
    <property type="match status" value="1"/>
</dbReference>
<keyword evidence="4" id="KW-1185">Reference proteome</keyword>
<dbReference type="InterPro" id="IPR011055">
    <property type="entry name" value="Dup_hybrid_motif"/>
</dbReference>
<dbReference type="InterPro" id="IPR016047">
    <property type="entry name" value="M23ase_b-sheet_dom"/>
</dbReference>
<dbReference type="EMBL" id="JAUQUB010000001">
    <property type="protein sequence ID" value="MDO7882484.1"/>
    <property type="molecule type" value="Genomic_DNA"/>
</dbReference>
<comment type="caution">
    <text evidence="3">The sequence shown here is derived from an EMBL/GenBank/DDBJ whole genome shotgun (WGS) entry which is preliminary data.</text>
</comment>
<feature type="chain" id="PRO_5045251746" evidence="1">
    <location>
        <begin position="28"/>
        <end position="163"/>
    </location>
</feature>
<evidence type="ECO:0000313" key="4">
    <source>
        <dbReference type="Proteomes" id="UP001241072"/>
    </source>
</evidence>
<sequence>MPHRLRALLVLPVIPLLLLSALPSATAADAPSWRWPVVGPRSVLRPFQAPPTPYAAGHRGLDIAAPDERLLAPASGTVRFAGVVVDRPVLSIDHGGGVVSSFEPVVALVSRGDAVERGETIGTIIPGHCSETCVHVGVRVDGQYVSPMAFFGGIPRAILLPTR</sequence>
<dbReference type="Gene3D" id="2.70.70.10">
    <property type="entry name" value="Glucose Permease (Domain IIA)"/>
    <property type="match status" value="1"/>
</dbReference>
<dbReference type="CDD" id="cd12797">
    <property type="entry name" value="M23_peptidase"/>
    <property type="match status" value="1"/>
</dbReference>
<dbReference type="Proteomes" id="UP001241072">
    <property type="component" value="Unassembled WGS sequence"/>
</dbReference>
<feature type="domain" description="M23ase beta-sheet core" evidence="2">
    <location>
        <begin position="57"/>
        <end position="147"/>
    </location>
</feature>
<evidence type="ECO:0000256" key="1">
    <source>
        <dbReference type="SAM" id="SignalP"/>
    </source>
</evidence>
<feature type="signal peptide" evidence="1">
    <location>
        <begin position="1"/>
        <end position="27"/>
    </location>
</feature>
<accession>A0ABT9BN69</accession>
<gene>
    <name evidence="3" type="ORF">Q5716_09635</name>
</gene>
<name>A0ABT9BN69_9MICO</name>
<dbReference type="PANTHER" id="PTHR21666:SF270">
    <property type="entry name" value="MUREIN HYDROLASE ACTIVATOR ENVC"/>
    <property type="match status" value="1"/>
</dbReference>